<dbReference type="Proteomes" id="UP000018040">
    <property type="component" value="Unassembled WGS sequence"/>
</dbReference>
<dbReference type="OrthoDB" id="541276at2759"/>
<comment type="caution">
    <text evidence="2">The sequence shown here is derived from an EMBL/GenBank/DDBJ whole genome shotgun (WGS) entry which is preliminary data.</text>
</comment>
<keyword evidence="1" id="KW-0547">Nucleotide-binding</keyword>
<evidence type="ECO:0000313" key="3">
    <source>
        <dbReference type="Proteomes" id="UP000018040"/>
    </source>
</evidence>
<dbReference type="AlphaFoldDB" id="V6TNJ3"/>
<name>V6TNJ3_GIAIN</name>
<proteinExistence type="predicted"/>
<dbReference type="VEuPathDB" id="GiardiaDB:GL50581_3224"/>
<reference evidence="3" key="1">
    <citation type="submission" date="2012-02" db="EMBL/GenBank/DDBJ databases">
        <title>Genome sequencing of Giardia lamblia Genotypes A2 and B isolates (DH and GS) and comparative analysis with the genomes of Genotypes A1 and E (WB and Pig).</title>
        <authorList>
            <person name="Adam R."/>
            <person name="Dahlstrom E."/>
            <person name="Martens C."/>
            <person name="Bruno D."/>
            <person name="Barbian K."/>
            <person name="Porcella S.F."/>
            <person name="Nash T."/>
        </authorList>
    </citation>
    <scope>NUCLEOTIDE SEQUENCE</scope>
    <source>
        <strain evidence="3">GS</strain>
    </source>
</reference>
<accession>V6TNJ3</accession>
<protein>
    <submittedName>
        <fullName evidence="2">D-tyrosyl-tRNA(Tyr) deacylase</fullName>
    </submittedName>
</protein>
<evidence type="ECO:0000256" key="1">
    <source>
        <dbReference type="PROSITE-ProRule" id="PRU10141"/>
    </source>
</evidence>
<dbReference type="EMBL" id="AHHH01000301">
    <property type="protein sequence ID" value="ESU40159.1"/>
    <property type="molecule type" value="Genomic_DNA"/>
</dbReference>
<dbReference type="PROSITE" id="PS00107">
    <property type="entry name" value="PROTEIN_KINASE_ATP"/>
    <property type="match status" value="1"/>
</dbReference>
<feature type="binding site" evidence="1">
    <location>
        <position position="56"/>
    </location>
    <ligand>
        <name>ATP</name>
        <dbReference type="ChEBI" id="CHEBI:30616"/>
    </ligand>
</feature>
<evidence type="ECO:0000313" key="2">
    <source>
        <dbReference type="EMBL" id="ESU40159.1"/>
    </source>
</evidence>
<dbReference type="GO" id="GO:0005524">
    <property type="term" value="F:ATP binding"/>
    <property type="evidence" value="ECO:0007669"/>
    <property type="project" value="UniProtKB-UniRule"/>
</dbReference>
<reference evidence="2 3" key="2">
    <citation type="journal article" date="2013" name="Genome Biol. Evol.">
        <title>Genome sequencing of Giardia lamblia genotypes A2 and B isolates (DH and GS) and comparative analysis with the genomes of genotypes A1 and E (WB and Pig).</title>
        <authorList>
            <person name="Adam R.D."/>
            <person name="Dahlstrom E.W."/>
            <person name="Martens C.A."/>
            <person name="Bruno D.P."/>
            <person name="Barbian K.D."/>
            <person name="Ricklefs S.M."/>
            <person name="Hernandez M.M."/>
            <person name="Narla N.P."/>
            <person name="Patel R.B."/>
            <person name="Porcella S.F."/>
            <person name="Nash T.E."/>
        </authorList>
    </citation>
    <scope>NUCLEOTIDE SEQUENCE [LARGE SCALE GENOMIC DNA]</scope>
    <source>
        <strain evidence="2 3">GS</strain>
    </source>
</reference>
<organism evidence="2 3">
    <name type="scientific">Giardia intestinalis</name>
    <name type="common">Giardia lamblia</name>
    <dbReference type="NCBI Taxonomy" id="5741"/>
    <lineage>
        <taxon>Eukaryota</taxon>
        <taxon>Metamonada</taxon>
        <taxon>Diplomonadida</taxon>
        <taxon>Hexamitidae</taxon>
        <taxon>Giardiinae</taxon>
        <taxon>Giardia</taxon>
    </lineage>
</organism>
<sequence>MSDGNRVPTTRNIEGDTDGIPVFSLDELNRCRGQLLGGGGFGKVYAIEGFPGLAVKEIYLSGQPDRLKEITEFELEAVSRFSHPGFSSATRCLRTVTSIHHHGPLLWGS</sequence>
<gene>
    <name evidence="2" type="ORF">GSB_154825</name>
</gene>
<keyword evidence="1" id="KW-0067">ATP-binding</keyword>
<dbReference type="InterPro" id="IPR017441">
    <property type="entry name" value="Protein_kinase_ATP_BS"/>
</dbReference>
<dbReference type="VEuPathDB" id="GiardiaDB:QR46_3757"/>